<dbReference type="InterPro" id="IPR035516">
    <property type="entry name" value="Gyrase/topoIV_suA_C"/>
</dbReference>
<dbReference type="Gene3D" id="1.10.268.10">
    <property type="entry name" value="Topoisomerase, domain 3"/>
    <property type="match status" value="1"/>
</dbReference>
<dbReference type="PROSITE" id="PS52040">
    <property type="entry name" value="TOPO_IIA"/>
    <property type="match status" value="1"/>
</dbReference>
<dbReference type="Pfam" id="PF03989">
    <property type="entry name" value="DNA_gyraseA_C"/>
    <property type="match status" value="2"/>
</dbReference>
<dbReference type="InterPro" id="IPR013757">
    <property type="entry name" value="Topo_IIA_A_a_sf"/>
</dbReference>
<dbReference type="InterPro" id="IPR006691">
    <property type="entry name" value="GyrA/parC_rep"/>
</dbReference>
<evidence type="ECO:0000256" key="2">
    <source>
        <dbReference type="ARBA" id="ARBA00008263"/>
    </source>
</evidence>
<dbReference type="InterPro" id="IPR013760">
    <property type="entry name" value="Topo_IIA-like_dom_sf"/>
</dbReference>
<feature type="domain" description="Topo IIA-type catalytic" evidence="9">
    <location>
        <begin position="45"/>
        <end position="517"/>
    </location>
</feature>
<reference evidence="11" key="1">
    <citation type="journal article" date="2019" name="Int. J. Syst. Evol. Microbiol.">
        <title>The Global Catalogue of Microorganisms (GCM) 10K type strain sequencing project: providing services to taxonomists for standard genome sequencing and annotation.</title>
        <authorList>
            <consortium name="The Broad Institute Genomics Platform"/>
            <consortium name="The Broad Institute Genome Sequencing Center for Infectious Disease"/>
            <person name="Wu L."/>
            <person name="Ma J."/>
        </authorList>
    </citation>
    <scope>NUCLEOTIDE SEQUENCE [LARGE SCALE GENOMIC DNA]</scope>
    <source>
        <strain evidence="11">JCM 9095</strain>
    </source>
</reference>
<dbReference type="Proteomes" id="UP001501866">
    <property type="component" value="Unassembled WGS sequence"/>
</dbReference>
<feature type="active site" description="O-(5'-phospho-DNA)-tyrosine intermediate" evidence="7">
    <location>
        <position position="134"/>
    </location>
</feature>
<dbReference type="Gene3D" id="3.90.199.10">
    <property type="entry name" value="Topoisomerase II, domain 5"/>
    <property type="match status" value="1"/>
</dbReference>
<dbReference type="NCBIfam" id="NF004044">
    <property type="entry name" value="PRK05561.1"/>
    <property type="match status" value="1"/>
</dbReference>
<dbReference type="PANTHER" id="PTHR43493">
    <property type="entry name" value="DNA GYRASE/TOPOISOMERASE SUBUNIT A"/>
    <property type="match status" value="1"/>
</dbReference>
<proteinExistence type="inferred from homology"/>
<dbReference type="CDD" id="cd00187">
    <property type="entry name" value="TOP4c"/>
    <property type="match status" value="1"/>
</dbReference>
<dbReference type="SMART" id="SM00434">
    <property type="entry name" value="TOP4c"/>
    <property type="match status" value="1"/>
</dbReference>
<dbReference type="EC" id="5.6.2.2" evidence="3"/>
<evidence type="ECO:0000256" key="6">
    <source>
        <dbReference type="ARBA" id="ARBA00023235"/>
    </source>
</evidence>
<protein>
    <recommendedName>
        <fullName evidence="3">DNA topoisomerase (ATP-hydrolyzing)</fullName>
        <ecNumber evidence="3">5.6.2.2</ecNumber>
    </recommendedName>
</protein>
<gene>
    <name evidence="10" type="ORF">GCM10010451_09200</name>
</gene>
<comment type="similarity">
    <text evidence="2">Belongs to the type II topoisomerase GyrA/ParC subunit family.</text>
</comment>
<organism evidence="10 11">
    <name type="scientific">Streptomyces virens</name>
    <dbReference type="NCBI Taxonomy" id="285572"/>
    <lineage>
        <taxon>Bacteria</taxon>
        <taxon>Bacillati</taxon>
        <taxon>Actinomycetota</taxon>
        <taxon>Actinomycetes</taxon>
        <taxon>Kitasatosporales</taxon>
        <taxon>Streptomycetaceae</taxon>
        <taxon>Streptomyces</taxon>
    </lineage>
</organism>
<comment type="caution">
    <text evidence="10">The sequence shown here is derived from an EMBL/GenBank/DDBJ whole genome shotgun (WGS) entry which is preliminary data.</text>
</comment>
<dbReference type="RefSeq" id="WP_182729920.1">
    <property type="nucleotide sequence ID" value="NZ_BAAAUH010000004.1"/>
</dbReference>
<sequence>MARRSTKTPPPDDSYEEKILDIDVVDEMQGSFLEYAYSVIYSRALPDARDGLKPVHRRIVYQMNEMGLRPERGYVKCARVVGEVMGKLHPHGDASIYDALVRMAQPFSMRVPLVDGHGNFGSLGNDDPPAAMRYTECRMAEATSLMTESIDEDTVDFAPNYDGQEQEPVALPAAFPNLLVNGASGIAVGMATNMPPHNLREVVAAARHLIRHPNADLDALMKHVPGPDLPTGGRIVGLSGIRDAYESGRGTFKIRATVTVEDVTARRKGLVVTELPFTVGPEKVIAKIKDLVGSKKLQGIADVKDLTDREHGLRLVIEIKNGFVPEAVLEQLYKLTPMEESFGINNVALVDGQPLTLGLKELLEVYLDHRFNVVRRRSEFRRGKRRDRLHLVEGLLTALVDIDEVIRLIRSSENSAQAKERLIERFSLSDVQTQYILDTPLRRLTKYDRIELEAEKDRLNAEIEELTRILDSDAELRKLVSSELAAVAKKFGNDRRTLLLESAGTPAAAVPLQVADDPCRVLLSSTGLLARTATDEPFADSAGAKRVKHDVIVSAVPATARGEIGVVTSAGRLLRLNVVDLPQLPEVMPTPNLSGGAPLAEFVSLEDDEEVVCLTTLDESSPGLALGTEQGVVKRVVPDYPSNKEELEVITLKEGDRIVGAVELRTGDEDLVFISDDAQLLRYPASQVRPQGRPAGGMAGIKLTDGAKVISFTAVDPAVDAVVFTVAGSRGTLDDSVQTTAKLTPFDQFPRKGRATGGVRCQRFLKGEDCLSLAWAGPAPARAAQKNGAAVDLPEPDPRRDGSGVSLAKTVSVVAGPV</sequence>
<dbReference type="PANTHER" id="PTHR43493:SF5">
    <property type="entry name" value="DNA GYRASE SUBUNIT A, CHLOROPLASTIC_MITOCHONDRIAL"/>
    <property type="match status" value="1"/>
</dbReference>
<dbReference type="Pfam" id="PF00521">
    <property type="entry name" value="DNA_topoisoIV"/>
    <property type="match status" value="1"/>
</dbReference>
<evidence type="ECO:0000256" key="3">
    <source>
        <dbReference type="ARBA" id="ARBA00012895"/>
    </source>
</evidence>
<keyword evidence="11" id="KW-1185">Reference proteome</keyword>
<evidence type="ECO:0000256" key="8">
    <source>
        <dbReference type="SAM" id="Coils"/>
    </source>
</evidence>
<name>A0ABP6P1G5_9ACTN</name>
<keyword evidence="6 7" id="KW-0413">Isomerase</keyword>
<comment type="catalytic activity">
    <reaction evidence="1 7">
        <text>ATP-dependent breakage, passage and rejoining of double-stranded DNA.</text>
        <dbReference type="EC" id="5.6.2.2"/>
    </reaction>
</comment>
<evidence type="ECO:0000259" key="9">
    <source>
        <dbReference type="PROSITE" id="PS52040"/>
    </source>
</evidence>
<evidence type="ECO:0000256" key="5">
    <source>
        <dbReference type="ARBA" id="ARBA00023125"/>
    </source>
</evidence>
<dbReference type="InterPro" id="IPR002205">
    <property type="entry name" value="Topo_IIA_dom_A"/>
</dbReference>
<accession>A0ABP6P1G5</accession>
<dbReference type="InterPro" id="IPR013758">
    <property type="entry name" value="Topo_IIA_A/C_ab"/>
</dbReference>
<evidence type="ECO:0000256" key="1">
    <source>
        <dbReference type="ARBA" id="ARBA00000185"/>
    </source>
</evidence>
<dbReference type="Gene3D" id="3.30.1360.40">
    <property type="match status" value="1"/>
</dbReference>
<dbReference type="InterPro" id="IPR050220">
    <property type="entry name" value="Type_II_DNA_Topoisomerases"/>
</dbReference>
<evidence type="ECO:0000256" key="4">
    <source>
        <dbReference type="ARBA" id="ARBA00023029"/>
    </source>
</evidence>
<feature type="coiled-coil region" evidence="8">
    <location>
        <begin position="449"/>
        <end position="476"/>
    </location>
</feature>
<evidence type="ECO:0000313" key="11">
    <source>
        <dbReference type="Proteomes" id="UP001501866"/>
    </source>
</evidence>
<evidence type="ECO:0000313" key="10">
    <source>
        <dbReference type="EMBL" id="GAA3163342.1"/>
    </source>
</evidence>
<dbReference type="SUPFAM" id="SSF101904">
    <property type="entry name" value="GyrA/ParC C-terminal domain-like"/>
    <property type="match status" value="1"/>
</dbReference>
<keyword evidence="8" id="KW-0175">Coiled coil</keyword>
<keyword evidence="4 7" id="KW-0799">Topoisomerase</keyword>
<dbReference type="EMBL" id="BAAAUH010000004">
    <property type="protein sequence ID" value="GAA3163342.1"/>
    <property type="molecule type" value="Genomic_DNA"/>
</dbReference>
<dbReference type="Gene3D" id="2.120.10.90">
    <property type="entry name" value="DNA gyrase/topoisomerase IV, subunit A, C-terminal"/>
    <property type="match status" value="1"/>
</dbReference>
<dbReference type="SUPFAM" id="SSF56719">
    <property type="entry name" value="Type II DNA topoisomerase"/>
    <property type="match status" value="1"/>
</dbReference>
<evidence type="ECO:0000256" key="7">
    <source>
        <dbReference type="PROSITE-ProRule" id="PRU01384"/>
    </source>
</evidence>
<keyword evidence="5 7" id="KW-0238">DNA-binding</keyword>